<dbReference type="SUPFAM" id="SSF82171">
    <property type="entry name" value="DPP6 N-terminal domain-like"/>
    <property type="match status" value="1"/>
</dbReference>
<evidence type="ECO:0000313" key="3">
    <source>
        <dbReference type="EMBL" id="MVO08280.1"/>
    </source>
</evidence>
<keyword evidence="4" id="KW-1185">Reference proteome</keyword>
<evidence type="ECO:0000313" key="4">
    <source>
        <dbReference type="Proteomes" id="UP000431264"/>
    </source>
</evidence>
<accession>A0A6I4IFI2</accession>
<dbReference type="Proteomes" id="UP000431264">
    <property type="component" value="Unassembled WGS sequence"/>
</dbReference>
<dbReference type="EMBL" id="WQLW01000002">
    <property type="protein sequence ID" value="MVO08280.1"/>
    <property type="molecule type" value="Genomic_DNA"/>
</dbReference>
<feature type="chain" id="PRO_5026068495" evidence="2">
    <location>
        <begin position="22"/>
        <end position="265"/>
    </location>
</feature>
<dbReference type="RefSeq" id="WP_140996675.1">
    <property type="nucleotide sequence ID" value="NZ_VDCZ01000002.1"/>
</dbReference>
<comment type="caution">
    <text evidence="3">The sequence shown here is derived from an EMBL/GenBank/DDBJ whole genome shotgun (WGS) entry which is preliminary data.</text>
</comment>
<dbReference type="AlphaFoldDB" id="A0A6I4IFI2"/>
<proteinExistence type="predicted"/>
<dbReference type="NCBIfam" id="TIGR04183">
    <property type="entry name" value="Por_Secre_tail"/>
    <property type="match status" value="1"/>
</dbReference>
<evidence type="ECO:0000256" key="2">
    <source>
        <dbReference type="SAM" id="SignalP"/>
    </source>
</evidence>
<dbReference type="OrthoDB" id="1425128at2"/>
<keyword evidence="1 2" id="KW-0732">Signal</keyword>
<organism evidence="3 4">
    <name type="scientific">Flavobacterium profundi</name>
    <dbReference type="NCBI Taxonomy" id="1774945"/>
    <lineage>
        <taxon>Bacteria</taxon>
        <taxon>Pseudomonadati</taxon>
        <taxon>Bacteroidota</taxon>
        <taxon>Flavobacteriia</taxon>
        <taxon>Flavobacteriales</taxon>
        <taxon>Flavobacteriaceae</taxon>
        <taxon>Flavobacterium</taxon>
    </lineage>
</organism>
<name>A0A6I4IFI2_9FLAO</name>
<protein>
    <submittedName>
        <fullName evidence="3">T9SS type A sorting domain-containing protein</fullName>
    </submittedName>
</protein>
<evidence type="ECO:0000256" key="1">
    <source>
        <dbReference type="ARBA" id="ARBA00022729"/>
    </source>
</evidence>
<dbReference type="InterPro" id="IPR026444">
    <property type="entry name" value="Secre_tail"/>
</dbReference>
<feature type="signal peptide" evidence="2">
    <location>
        <begin position="1"/>
        <end position="21"/>
    </location>
</feature>
<reference evidence="4" key="1">
    <citation type="submission" date="2019-05" db="EMBL/GenBank/DDBJ databases">
        <title>Flavobacterium profundi sp. nov., isolated from a deep-sea seamount.</title>
        <authorList>
            <person name="Zhang D.-C."/>
        </authorList>
    </citation>
    <scope>NUCLEOTIDE SEQUENCE [LARGE SCALE GENOMIC DNA]</scope>
    <source>
        <strain evidence="4">TP390</strain>
    </source>
</reference>
<sequence length="265" mass="28797">MKTKLLICSMIMLMQSMIVLGQTKTWDFGNDDTTWPLSSGIGTSPIVVDNLGLYPIATNSNFGAVTSSNATFDDGFTAPRRFQLNGGGGVTAPVYMPTQRYLFFDVDGPCTVKVWFKTGSNGTQRTVYVTDGSNLIGEGSSNDGTNADLVIFTANYTSPTGGRLYVYGSSACNLYKMEVTGANVSATLSNDSFTNEIATKIYANENQLYITNIETENTIWVYNLSGQLVKSLTTTEDTTMTLLKGFYIVNVESSEGNKKSFKLII</sequence>
<gene>
    <name evidence="3" type="ORF">GOQ30_03760</name>
</gene>